<keyword evidence="4" id="KW-1185">Reference proteome</keyword>
<gene>
    <name evidence="3" type="ORF">FSARC_6608</name>
</gene>
<evidence type="ECO:0000313" key="4">
    <source>
        <dbReference type="Proteomes" id="UP000622797"/>
    </source>
</evidence>
<evidence type="ECO:0000313" key="3">
    <source>
        <dbReference type="EMBL" id="KAF4965621.1"/>
    </source>
</evidence>
<organism evidence="3 4">
    <name type="scientific">Fusarium sarcochroum</name>
    <dbReference type="NCBI Taxonomy" id="1208366"/>
    <lineage>
        <taxon>Eukaryota</taxon>
        <taxon>Fungi</taxon>
        <taxon>Dikarya</taxon>
        <taxon>Ascomycota</taxon>
        <taxon>Pezizomycotina</taxon>
        <taxon>Sordariomycetes</taxon>
        <taxon>Hypocreomycetidae</taxon>
        <taxon>Hypocreales</taxon>
        <taxon>Nectriaceae</taxon>
        <taxon>Fusarium</taxon>
        <taxon>Fusarium lateritium species complex</taxon>
    </lineage>
</organism>
<dbReference type="SUPFAM" id="SSF50129">
    <property type="entry name" value="GroES-like"/>
    <property type="match status" value="1"/>
</dbReference>
<feature type="domain" description="Enoyl reductase (ER)" evidence="2">
    <location>
        <begin position="20"/>
        <end position="341"/>
    </location>
</feature>
<dbReference type="InterPro" id="IPR052711">
    <property type="entry name" value="Zinc_ADH-like"/>
</dbReference>
<accession>A0A8H4TX48</accession>
<proteinExistence type="predicted"/>
<dbReference type="Pfam" id="PF08240">
    <property type="entry name" value="ADH_N"/>
    <property type="match status" value="1"/>
</dbReference>
<dbReference type="OrthoDB" id="9930022at2759"/>
<evidence type="ECO:0000256" key="1">
    <source>
        <dbReference type="SAM" id="MobiDB-lite"/>
    </source>
</evidence>
<dbReference type="SMART" id="SM00829">
    <property type="entry name" value="PKS_ER"/>
    <property type="match status" value="1"/>
</dbReference>
<feature type="region of interest" description="Disordered" evidence="1">
    <location>
        <begin position="1"/>
        <end position="22"/>
    </location>
</feature>
<reference evidence="3" key="1">
    <citation type="journal article" date="2020" name="BMC Genomics">
        <title>Correction to: Identification and distribution of gene clusters required for synthesis of sphingolipid metabolism inhibitors in diverse species of the filamentous fungus Fusarium.</title>
        <authorList>
            <person name="Kim H.S."/>
            <person name="Lohmar J.M."/>
            <person name="Busman M."/>
            <person name="Brown D.W."/>
            <person name="Naumann T.A."/>
            <person name="Divon H.H."/>
            <person name="Lysoe E."/>
            <person name="Uhlig S."/>
            <person name="Proctor R.H."/>
        </authorList>
    </citation>
    <scope>NUCLEOTIDE SEQUENCE</scope>
    <source>
        <strain evidence="3">NRRL 20472</strain>
    </source>
</reference>
<dbReference type="EMBL" id="JABEXW010000337">
    <property type="protein sequence ID" value="KAF4965621.1"/>
    <property type="molecule type" value="Genomic_DNA"/>
</dbReference>
<dbReference type="SUPFAM" id="SSF51735">
    <property type="entry name" value="NAD(P)-binding Rossmann-fold domains"/>
    <property type="match status" value="1"/>
</dbReference>
<dbReference type="Pfam" id="PF00107">
    <property type="entry name" value="ADH_zinc_N"/>
    <property type="match status" value="1"/>
</dbReference>
<reference evidence="3" key="2">
    <citation type="submission" date="2020-05" db="EMBL/GenBank/DDBJ databases">
        <authorList>
            <person name="Kim H.-S."/>
            <person name="Proctor R.H."/>
            <person name="Brown D.W."/>
        </authorList>
    </citation>
    <scope>NUCLEOTIDE SEQUENCE</scope>
    <source>
        <strain evidence="3">NRRL 20472</strain>
    </source>
</reference>
<dbReference type="Gene3D" id="3.90.180.10">
    <property type="entry name" value="Medium-chain alcohol dehydrogenases, catalytic domain"/>
    <property type="match status" value="1"/>
</dbReference>
<sequence>MTLPQHTRAWKLRGTGPEDGSSALHWEEAVPLPKVSENDVVVKLPVANGTYPWLPEKVPEIPGSDAAGEVIGVGDNVRDLEVGDRVFPIYYPFFESGMAPNEETSDDVLGLLAPGVLCEYAFLNERKLAKAPQNLSYEETAGLVCSGLTAWNALYGLNPIKPGSWVLAQGTGGVSMYAIKFALAAGASVVATTSSDTKANFLRSLGVQHVLDYRQDPKWGKTARALTPRNLGFDHVIEVGGQTTIKQSFKCVARGGSIDVIGFLSGQENDSNAPSWIQPLIGACIVRGVEVGSRQQVKEMVKAIEAQNIKPVLDDVAFTLLELPEVYKRVWAGKHTGKAVISGIDKTVY</sequence>
<dbReference type="InterPro" id="IPR020843">
    <property type="entry name" value="ER"/>
</dbReference>
<dbReference type="InterPro" id="IPR011032">
    <property type="entry name" value="GroES-like_sf"/>
</dbReference>
<dbReference type="AlphaFoldDB" id="A0A8H4TX48"/>
<dbReference type="Gene3D" id="3.40.50.720">
    <property type="entry name" value="NAD(P)-binding Rossmann-like Domain"/>
    <property type="match status" value="1"/>
</dbReference>
<dbReference type="InterPro" id="IPR013149">
    <property type="entry name" value="ADH-like_C"/>
</dbReference>
<dbReference type="Proteomes" id="UP000622797">
    <property type="component" value="Unassembled WGS sequence"/>
</dbReference>
<protein>
    <recommendedName>
        <fullName evidence="2">Enoyl reductase (ER) domain-containing protein</fullName>
    </recommendedName>
</protein>
<dbReference type="InterPro" id="IPR013154">
    <property type="entry name" value="ADH-like_N"/>
</dbReference>
<dbReference type="GO" id="GO:0016491">
    <property type="term" value="F:oxidoreductase activity"/>
    <property type="evidence" value="ECO:0007669"/>
    <property type="project" value="InterPro"/>
</dbReference>
<evidence type="ECO:0000259" key="2">
    <source>
        <dbReference type="SMART" id="SM00829"/>
    </source>
</evidence>
<dbReference type="PANTHER" id="PTHR45033:SF2">
    <property type="entry name" value="ZINC-TYPE ALCOHOL DEHYDROGENASE-LIKE PROTEIN C1773.06C"/>
    <property type="match status" value="1"/>
</dbReference>
<dbReference type="InterPro" id="IPR036291">
    <property type="entry name" value="NAD(P)-bd_dom_sf"/>
</dbReference>
<comment type="caution">
    <text evidence="3">The sequence shown here is derived from an EMBL/GenBank/DDBJ whole genome shotgun (WGS) entry which is preliminary data.</text>
</comment>
<dbReference type="CDD" id="cd08276">
    <property type="entry name" value="MDR7"/>
    <property type="match status" value="1"/>
</dbReference>
<dbReference type="PANTHER" id="PTHR45033">
    <property type="match status" value="1"/>
</dbReference>
<name>A0A8H4TX48_9HYPO</name>